<dbReference type="AlphaFoldDB" id="A0A383DBM4"/>
<proteinExistence type="predicted"/>
<evidence type="ECO:0000313" key="1">
    <source>
        <dbReference type="EMBL" id="SVE41655.1"/>
    </source>
</evidence>
<gene>
    <name evidence="1" type="ORF">METZ01_LOCUS494509</name>
</gene>
<name>A0A383DBM4_9ZZZZ</name>
<sequence>MKLKNCIIIPSVICFLNLNCTSTTNSIITVDSGHHTQSLKVTCSYPFTPSNNLVLLLFYKDAMRYLTHSDDICRQSFAKKLKKEVQSSFFLSEGCITATIDDINDALYHPEKLRKRLNY</sequence>
<dbReference type="EMBL" id="UINC01215790">
    <property type="protein sequence ID" value="SVE41655.1"/>
    <property type="molecule type" value="Genomic_DNA"/>
</dbReference>
<organism evidence="1">
    <name type="scientific">marine metagenome</name>
    <dbReference type="NCBI Taxonomy" id="408172"/>
    <lineage>
        <taxon>unclassified sequences</taxon>
        <taxon>metagenomes</taxon>
        <taxon>ecological metagenomes</taxon>
    </lineage>
</organism>
<protein>
    <submittedName>
        <fullName evidence="1">Uncharacterized protein</fullName>
    </submittedName>
</protein>
<accession>A0A383DBM4</accession>
<reference evidence="1" key="1">
    <citation type="submission" date="2018-05" db="EMBL/GenBank/DDBJ databases">
        <authorList>
            <person name="Lanie J.A."/>
            <person name="Ng W.-L."/>
            <person name="Kazmierczak K.M."/>
            <person name="Andrzejewski T.M."/>
            <person name="Davidsen T.M."/>
            <person name="Wayne K.J."/>
            <person name="Tettelin H."/>
            <person name="Glass J.I."/>
            <person name="Rusch D."/>
            <person name="Podicherti R."/>
            <person name="Tsui H.-C.T."/>
            <person name="Winkler M.E."/>
        </authorList>
    </citation>
    <scope>NUCLEOTIDE SEQUENCE</scope>
</reference>